<dbReference type="PANTHER" id="PTHR38462">
    <property type="entry name" value="EXONUCLEASE-LIKE PROTEIN"/>
    <property type="match status" value="1"/>
</dbReference>
<keyword evidence="4" id="KW-1185">Reference proteome</keyword>
<feature type="domain" description="YprB ribonuclease H-like" evidence="2">
    <location>
        <begin position="95"/>
        <end position="262"/>
    </location>
</feature>
<dbReference type="InterPro" id="IPR036397">
    <property type="entry name" value="RNaseH_sf"/>
</dbReference>
<dbReference type="Gene3D" id="3.30.420.10">
    <property type="entry name" value="Ribonuclease H-like superfamily/Ribonuclease H"/>
    <property type="match status" value="1"/>
</dbReference>
<name>A0ABU3NLG4_9CHLR</name>
<sequence>MDEELLRRFEALGIHRGFPLKGNTENHTSRMMQGIETAIPTGKFLEERLHSVFLLEHIYRSGYLHGKISLEINPEAPIYAGFINSESIVSHTQLLFLDVETSSLSPGSGTLVFLVGLGYWTSEGYHTHQVFLNEPGDELSFLAYLDDLLGRYPVLVTFNGLAFDLPILNQRFLVNGIRSEILKKHHLDVLKLARRLWRKRYPSRRLAFLEQEVLGFARSEEEIPSWMVPEIYVHYLMQGETQHLPGVFYHNEMDILSLAGLFLYIENLLHNPRSWNNLSAGEIYGLITEMERQNRNTENLIAFLNTMLKDFKDQESEPSESAHLLLTAGRIFKRYGMLSQALHCWEKAAQRESIDACLELSRHYERNQSDLVSALAWVDRAIKILDAHPGPSHKGRFSMLSQRRLRLLTLMGKGRQSNAT</sequence>
<evidence type="ECO:0000259" key="2">
    <source>
        <dbReference type="Pfam" id="PF13482"/>
    </source>
</evidence>
<organism evidence="3 4">
    <name type="scientific">Thermanaerothrix solaris</name>
    <dbReference type="NCBI Taxonomy" id="3058434"/>
    <lineage>
        <taxon>Bacteria</taxon>
        <taxon>Bacillati</taxon>
        <taxon>Chloroflexota</taxon>
        <taxon>Anaerolineae</taxon>
        <taxon>Anaerolineales</taxon>
        <taxon>Anaerolineaceae</taxon>
        <taxon>Thermanaerothrix</taxon>
    </lineage>
</organism>
<evidence type="ECO:0000313" key="3">
    <source>
        <dbReference type="EMBL" id="MDT8897063.1"/>
    </source>
</evidence>
<dbReference type="SUPFAM" id="SSF81901">
    <property type="entry name" value="HCP-like"/>
    <property type="match status" value="1"/>
</dbReference>
<protein>
    <submittedName>
        <fullName evidence="3">Ribonuclease H-like domain-containing protein</fullName>
    </submittedName>
</protein>
<feature type="coiled-coil region" evidence="1">
    <location>
        <begin position="287"/>
        <end position="314"/>
    </location>
</feature>
<dbReference type="SUPFAM" id="SSF53098">
    <property type="entry name" value="Ribonuclease H-like"/>
    <property type="match status" value="1"/>
</dbReference>
<evidence type="ECO:0000313" key="4">
    <source>
        <dbReference type="Proteomes" id="UP001254165"/>
    </source>
</evidence>
<reference evidence="3 4" key="1">
    <citation type="submission" date="2023-07" db="EMBL/GenBank/DDBJ databases">
        <title>Novel species of Thermanaerothrix with wide hydrolytic capabilities.</title>
        <authorList>
            <person name="Zayulina K.S."/>
            <person name="Podosokorskaya O.A."/>
            <person name="Elcheninov A.G."/>
        </authorList>
    </citation>
    <scope>NUCLEOTIDE SEQUENCE [LARGE SCALE GENOMIC DNA]</scope>
    <source>
        <strain evidence="3 4">4228-RoL</strain>
    </source>
</reference>
<dbReference type="PANTHER" id="PTHR38462:SF1">
    <property type="entry name" value="YPRB RIBONUCLEASE H-LIKE DOMAIN-CONTAINING PROTEIN"/>
    <property type="match status" value="1"/>
</dbReference>
<gene>
    <name evidence="3" type="ORF">QYE77_02210</name>
</gene>
<proteinExistence type="predicted"/>
<dbReference type="InterPro" id="IPR012337">
    <property type="entry name" value="RNaseH-like_sf"/>
</dbReference>
<keyword evidence="1" id="KW-0175">Coiled coil</keyword>
<dbReference type="Pfam" id="PF13482">
    <property type="entry name" value="RNase_H_2"/>
    <property type="match status" value="1"/>
</dbReference>
<dbReference type="InterPro" id="IPR038720">
    <property type="entry name" value="YprB_RNase_H-like_dom"/>
</dbReference>
<dbReference type="RefSeq" id="WP_315623713.1">
    <property type="nucleotide sequence ID" value="NZ_JAUHMF010000001.1"/>
</dbReference>
<dbReference type="Proteomes" id="UP001254165">
    <property type="component" value="Unassembled WGS sequence"/>
</dbReference>
<evidence type="ECO:0000256" key="1">
    <source>
        <dbReference type="SAM" id="Coils"/>
    </source>
</evidence>
<accession>A0ABU3NLG4</accession>
<comment type="caution">
    <text evidence="3">The sequence shown here is derived from an EMBL/GenBank/DDBJ whole genome shotgun (WGS) entry which is preliminary data.</text>
</comment>
<dbReference type="EMBL" id="JAUHMF010000001">
    <property type="protein sequence ID" value="MDT8897063.1"/>
    <property type="molecule type" value="Genomic_DNA"/>
</dbReference>